<dbReference type="AlphaFoldDB" id="A0A8J5UC35"/>
<accession>A0A8J5UC35</accession>
<comment type="caution">
    <text evidence="2">The sequence shown here is derived from an EMBL/GenBank/DDBJ whole genome shotgun (WGS) entry which is preliminary data.</text>
</comment>
<proteinExistence type="predicted"/>
<organism evidence="2 3">
    <name type="scientific">Fusarium oxysporum f. sp. raphani</name>
    <dbReference type="NCBI Taxonomy" id="96318"/>
    <lineage>
        <taxon>Eukaryota</taxon>
        <taxon>Fungi</taxon>
        <taxon>Dikarya</taxon>
        <taxon>Ascomycota</taxon>
        <taxon>Pezizomycotina</taxon>
        <taxon>Sordariomycetes</taxon>
        <taxon>Hypocreomycetidae</taxon>
        <taxon>Hypocreales</taxon>
        <taxon>Nectriaceae</taxon>
        <taxon>Fusarium</taxon>
        <taxon>Fusarium oxysporum species complex</taxon>
    </lineage>
</organism>
<dbReference type="EMBL" id="JAELUR010000021">
    <property type="protein sequence ID" value="KAG7414922.1"/>
    <property type="molecule type" value="Genomic_DNA"/>
</dbReference>
<reference evidence="2" key="1">
    <citation type="submission" date="2021-04" db="EMBL/GenBank/DDBJ databases">
        <title>First draft genome resource for Brassicaceae pathogens Fusarium oxysporum f. sp. raphani and Fusarium oxysporum f. sp. rapae.</title>
        <authorList>
            <person name="Asai S."/>
        </authorList>
    </citation>
    <scope>NUCLEOTIDE SEQUENCE</scope>
    <source>
        <strain evidence="2">Tf1262</strain>
    </source>
</reference>
<evidence type="ECO:0000256" key="1">
    <source>
        <dbReference type="SAM" id="MobiDB-lite"/>
    </source>
</evidence>
<feature type="region of interest" description="Disordered" evidence="1">
    <location>
        <begin position="1"/>
        <end position="27"/>
    </location>
</feature>
<evidence type="ECO:0000313" key="2">
    <source>
        <dbReference type="EMBL" id="KAG7414922.1"/>
    </source>
</evidence>
<sequence>MSGKLPSLVPGQASHQRDQPSRQQAAAFRKLKEKIPKSENEWQDAREVHRFATPEDVYRTVLSLVQDIQGEYMPEDLRRLIYIAVCCVDHSENEAEAYHKYRSRVHAKDDLREFTIRNYMSLVRGLVTLLDGLYLKLRHRGFEAALLFAPLNLGVLGYYKQAPDQFASCFPTIEITPEVQSSLALYLPFIITTRHPEYRYKKVCRALGTNIFNEEEYLKFVSVLQSGRPIPYVLPAPNTPDPSVASSNNKGRYDPVRDQWLPVTIPNLAGYKLFEIPESIKQIISKAGQEQDDPISRDVPGAVIFTLGWSQVHQDVVNRVIDALRESLGLS</sequence>
<name>A0A8J5UC35_FUSOX</name>
<evidence type="ECO:0000313" key="3">
    <source>
        <dbReference type="Proteomes" id="UP000693942"/>
    </source>
</evidence>
<gene>
    <name evidence="2" type="ORF">Forpi1262_v016832</name>
</gene>
<dbReference type="Proteomes" id="UP000693942">
    <property type="component" value="Unassembled WGS sequence"/>
</dbReference>
<protein>
    <submittedName>
        <fullName evidence="2">Uncharacterized protein</fullName>
    </submittedName>
</protein>